<evidence type="ECO:0000256" key="1">
    <source>
        <dbReference type="SAM" id="Phobius"/>
    </source>
</evidence>
<dbReference type="PATRIC" id="fig|1245471.3.peg.2285"/>
<dbReference type="Proteomes" id="UP000015503">
    <property type="component" value="Chromosome"/>
</dbReference>
<keyword evidence="1" id="KW-0472">Membrane</keyword>
<evidence type="ECO:0000313" key="3">
    <source>
        <dbReference type="Proteomes" id="UP000015503"/>
    </source>
</evidence>
<dbReference type="AlphaFoldDB" id="S6AI55"/>
<dbReference type="KEGG" id="pre:PCA10_22630"/>
<organism evidence="2 3">
    <name type="scientific">Metapseudomonas resinovorans NBRC 106553</name>
    <dbReference type="NCBI Taxonomy" id="1245471"/>
    <lineage>
        <taxon>Bacteria</taxon>
        <taxon>Pseudomonadati</taxon>
        <taxon>Pseudomonadota</taxon>
        <taxon>Gammaproteobacteria</taxon>
        <taxon>Pseudomonadales</taxon>
        <taxon>Pseudomonadaceae</taxon>
        <taxon>Metapseudomonas</taxon>
    </lineage>
</organism>
<dbReference type="STRING" id="1245471.PCA10_22630"/>
<dbReference type="HOGENOM" id="CLU_201218_0_0_6"/>
<gene>
    <name evidence="2" type="ORF">PCA10_22630</name>
</gene>
<reference evidence="2 3" key="1">
    <citation type="journal article" date="2013" name="Genome Announc.">
        <title>Complete Genome Sequence of the Carbazole Degrader Pseudomonas resinovorans Strain CA10 (NBRC 106553).</title>
        <authorList>
            <person name="Shintani M."/>
            <person name="Hosoyama A."/>
            <person name="Ohji S."/>
            <person name="Tsuchikane K."/>
            <person name="Takarada H."/>
            <person name="Yamazoe A."/>
            <person name="Fujita N."/>
            <person name="Nojiri H."/>
        </authorList>
    </citation>
    <scope>NUCLEOTIDE SEQUENCE [LARGE SCALE GENOMIC DNA]</scope>
    <source>
        <strain evidence="2 3">NBRC 106553</strain>
    </source>
</reference>
<keyword evidence="1" id="KW-1133">Transmembrane helix</keyword>
<evidence type="ECO:0000313" key="2">
    <source>
        <dbReference type="EMBL" id="BAN47995.1"/>
    </source>
</evidence>
<accession>S6AI55</accession>
<sequence>MSNPTVKYARNGALASLGLYFVVTMVVLAVSFGYERGRIGASPADASMSFYQQLSQSIPVLLASKKKTG</sequence>
<dbReference type="RefSeq" id="WP_016492191.1">
    <property type="nucleotide sequence ID" value="NC_021499.1"/>
</dbReference>
<proteinExistence type="predicted"/>
<dbReference type="OrthoDB" id="6901317at2"/>
<keyword evidence="3" id="KW-1185">Reference proteome</keyword>
<feature type="transmembrane region" description="Helical" evidence="1">
    <location>
        <begin position="12"/>
        <end position="34"/>
    </location>
</feature>
<protein>
    <submittedName>
        <fullName evidence="2">Uncharacterized protein</fullName>
    </submittedName>
</protein>
<name>S6AI55_METRE</name>
<keyword evidence="1" id="KW-0812">Transmembrane</keyword>
<dbReference type="EMBL" id="AP013068">
    <property type="protein sequence ID" value="BAN47995.1"/>
    <property type="molecule type" value="Genomic_DNA"/>
</dbReference>